<gene>
    <name evidence="13" type="primary">clcA_1</name>
    <name evidence="13" type="ORF">CPLFYP93_00663</name>
</gene>
<dbReference type="Pfam" id="PF00654">
    <property type="entry name" value="Voltage_CLC"/>
    <property type="match status" value="1"/>
</dbReference>
<feature type="domain" description="RCK C-terminal" evidence="12">
    <location>
        <begin position="249"/>
        <end position="330"/>
    </location>
</feature>
<feature type="transmembrane region" description="Helical" evidence="10">
    <location>
        <begin position="148"/>
        <end position="172"/>
    </location>
</feature>
<feature type="transmembrane region" description="Helical" evidence="10">
    <location>
        <begin position="44"/>
        <end position="64"/>
    </location>
</feature>
<comment type="subcellular location">
    <subcellularLocation>
        <location evidence="1">Membrane</location>
        <topology evidence="1">Multi-pass membrane protein</topology>
    </subcellularLocation>
</comment>
<evidence type="ECO:0000256" key="3">
    <source>
        <dbReference type="ARBA" id="ARBA00022692"/>
    </source>
</evidence>
<keyword evidence="4 10" id="KW-1133">Transmembrane helix</keyword>
<keyword evidence="5" id="KW-0406">Ion transport</keyword>
<dbReference type="Gene3D" id="1.10.3080.10">
    <property type="entry name" value="Clc chloride channel"/>
    <property type="match status" value="1"/>
</dbReference>
<dbReference type="InterPro" id="IPR050368">
    <property type="entry name" value="ClC-type_chloride_channel"/>
</dbReference>
<keyword evidence="2" id="KW-0813">Transport</keyword>
<dbReference type="GO" id="GO:0006813">
    <property type="term" value="P:potassium ion transport"/>
    <property type="evidence" value="ECO:0007669"/>
    <property type="project" value="InterPro"/>
</dbReference>
<feature type="transmembrane region" description="Helical" evidence="10">
    <location>
        <begin position="85"/>
        <end position="108"/>
    </location>
</feature>
<feature type="signal peptide" evidence="11">
    <location>
        <begin position="1"/>
        <end position="19"/>
    </location>
</feature>
<evidence type="ECO:0000256" key="5">
    <source>
        <dbReference type="ARBA" id="ARBA00023065"/>
    </source>
</evidence>
<evidence type="ECO:0000313" key="13">
    <source>
        <dbReference type="EMBL" id="VYT81538.1"/>
    </source>
</evidence>
<name>A0A6N2ZU70_9CLOT</name>
<accession>A0A6N2ZU70</accession>
<keyword evidence="11" id="KW-0732">Signal</keyword>
<dbReference type="Pfam" id="PF02080">
    <property type="entry name" value="TrkA_C"/>
    <property type="match status" value="1"/>
</dbReference>
<evidence type="ECO:0000259" key="12">
    <source>
        <dbReference type="PROSITE" id="PS51202"/>
    </source>
</evidence>
<dbReference type="AlphaFoldDB" id="A0A6N2ZU70"/>
<dbReference type="PRINTS" id="PR00762">
    <property type="entry name" value="CLCHANNEL"/>
</dbReference>
<dbReference type="EMBL" id="CACRTV010000022">
    <property type="protein sequence ID" value="VYT81538.1"/>
    <property type="molecule type" value="Genomic_DNA"/>
</dbReference>
<dbReference type="SUPFAM" id="SSF116726">
    <property type="entry name" value="TrkA C-terminal domain-like"/>
    <property type="match status" value="1"/>
</dbReference>
<dbReference type="SUPFAM" id="SSF81340">
    <property type="entry name" value="Clc chloride channel"/>
    <property type="match status" value="1"/>
</dbReference>
<dbReference type="CDD" id="cd01031">
    <property type="entry name" value="EriC"/>
    <property type="match status" value="1"/>
</dbReference>
<dbReference type="Gene3D" id="3.30.70.1450">
    <property type="entry name" value="Regulator of K+ conductance, C-terminal domain"/>
    <property type="match status" value="1"/>
</dbReference>
<keyword evidence="3 10" id="KW-0812">Transmembrane</keyword>
<feature type="transmembrane region" description="Helical" evidence="10">
    <location>
        <begin position="211"/>
        <end position="228"/>
    </location>
</feature>
<feature type="chain" id="PRO_5027043464" evidence="11">
    <location>
        <begin position="20"/>
        <end position="337"/>
    </location>
</feature>
<evidence type="ECO:0000256" key="1">
    <source>
        <dbReference type="ARBA" id="ARBA00004141"/>
    </source>
</evidence>
<dbReference type="InterPro" id="IPR001807">
    <property type="entry name" value="ClC"/>
</dbReference>
<protein>
    <submittedName>
        <fullName evidence="13">H(+)/Cl(-) exchange transporter ClcA</fullName>
    </submittedName>
</protein>
<evidence type="ECO:0000256" key="10">
    <source>
        <dbReference type="SAM" id="Phobius"/>
    </source>
</evidence>
<dbReference type="InterPro" id="IPR014743">
    <property type="entry name" value="Cl-channel_core"/>
</dbReference>
<evidence type="ECO:0000256" key="4">
    <source>
        <dbReference type="ARBA" id="ARBA00022989"/>
    </source>
</evidence>
<evidence type="ECO:0000256" key="7">
    <source>
        <dbReference type="ARBA" id="ARBA00023173"/>
    </source>
</evidence>
<dbReference type="InterPro" id="IPR036721">
    <property type="entry name" value="RCK_C_sf"/>
</dbReference>
<dbReference type="RefSeq" id="WP_421757184.1">
    <property type="nucleotide sequence ID" value="NZ_CACRTV010000022.1"/>
</dbReference>
<dbReference type="PANTHER" id="PTHR43427:SF6">
    <property type="entry name" value="CHLORIDE CHANNEL PROTEIN CLC-E"/>
    <property type="match status" value="1"/>
</dbReference>
<keyword evidence="7" id="KW-0869">Chloride channel</keyword>
<proteinExistence type="predicted"/>
<evidence type="ECO:0000256" key="2">
    <source>
        <dbReference type="ARBA" id="ARBA00022448"/>
    </source>
</evidence>
<dbReference type="GO" id="GO:0034707">
    <property type="term" value="C:chloride channel complex"/>
    <property type="evidence" value="ECO:0007669"/>
    <property type="project" value="UniProtKB-KW"/>
</dbReference>
<keyword evidence="8" id="KW-0868">Chloride</keyword>
<keyword evidence="9" id="KW-0407">Ion channel</keyword>
<feature type="transmembrane region" description="Helical" evidence="10">
    <location>
        <begin position="178"/>
        <end position="204"/>
    </location>
</feature>
<evidence type="ECO:0000256" key="9">
    <source>
        <dbReference type="ARBA" id="ARBA00023303"/>
    </source>
</evidence>
<feature type="transmembrane region" description="Helical" evidence="10">
    <location>
        <begin position="120"/>
        <end position="141"/>
    </location>
</feature>
<dbReference type="PANTHER" id="PTHR43427">
    <property type="entry name" value="CHLORIDE CHANNEL PROTEIN CLC-E"/>
    <property type="match status" value="1"/>
</dbReference>
<evidence type="ECO:0000256" key="6">
    <source>
        <dbReference type="ARBA" id="ARBA00023136"/>
    </source>
</evidence>
<sequence>MKKSFSPLVLLSAMASSLAADFVCKQFLGLEPAMSFKNVAVFPLKYYWLLLIMGVFVGISGMIFNKGLLKSQDIYGKLKKVPVEIKVAIPFLCAAVVGIMSPILLGGGYDLIISLVNEGFTLKILIIFLLIKFIFTFVSFGSGAPGGIFFPLLVLGALVGNIFGVIVCNAFGLPSEYIVNFIILAMAGHFAAIVKAPITGIILITEMTGSFEHMLALAFVVIVSYLTADILKVEAIYESLLERVLKNNKREAVLQRGSKTLIEVAVFMESIIEGKCLKDVDWSEDCLLVAIKRGDKEIIPKGNTKIESGDFLVVLVAEDRVSQVLDEIERIATKVVG</sequence>
<dbReference type="PROSITE" id="PS51202">
    <property type="entry name" value="RCK_C"/>
    <property type="match status" value="1"/>
</dbReference>
<dbReference type="GO" id="GO:0005254">
    <property type="term" value="F:chloride channel activity"/>
    <property type="evidence" value="ECO:0007669"/>
    <property type="project" value="UniProtKB-KW"/>
</dbReference>
<reference evidence="13" key="1">
    <citation type="submission" date="2019-11" db="EMBL/GenBank/DDBJ databases">
        <authorList>
            <person name="Feng L."/>
        </authorList>
    </citation>
    <scope>NUCLEOTIDE SEQUENCE</scope>
    <source>
        <strain evidence="13">CParaputrificumLFYP93</strain>
    </source>
</reference>
<dbReference type="InterPro" id="IPR006037">
    <property type="entry name" value="RCK_C"/>
</dbReference>
<organism evidence="13">
    <name type="scientific">Clostridium paraputrificum</name>
    <dbReference type="NCBI Taxonomy" id="29363"/>
    <lineage>
        <taxon>Bacteria</taxon>
        <taxon>Bacillati</taxon>
        <taxon>Bacillota</taxon>
        <taxon>Clostridia</taxon>
        <taxon>Eubacteriales</taxon>
        <taxon>Clostridiaceae</taxon>
        <taxon>Clostridium</taxon>
    </lineage>
</organism>
<keyword evidence="6 10" id="KW-0472">Membrane</keyword>
<dbReference type="GO" id="GO:0008324">
    <property type="term" value="F:monoatomic cation transmembrane transporter activity"/>
    <property type="evidence" value="ECO:0007669"/>
    <property type="project" value="InterPro"/>
</dbReference>
<evidence type="ECO:0000256" key="11">
    <source>
        <dbReference type="SAM" id="SignalP"/>
    </source>
</evidence>
<evidence type="ECO:0000256" key="8">
    <source>
        <dbReference type="ARBA" id="ARBA00023214"/>
    </source>
</evidence>